<dbReference type="AlphaFoldDB" id="A0AAW9IK48"/>
<proteinExistence type="predicted"/>
<feature type="non-terminal residue" evidence="1">
    <location>
        <position position="1"/>
    </location>
</feature>
<accession>A0AAW9IK48</accession>
<dbReference type="EMBL" id="WNVC01000901">
    <property type="protein sequence ID" value="MDZ5000996.1"/>
    <property type="molecule type" value="Genomic_DNA"/>
</dbReference>
<protein>
    <submittedName>
        <fullName evidence="1">Uncharacterized protein</fullName>
    </submittedName>
</protein>
<evidence type="ECO:0000313" key="1">
    <source>
        <dbReference type="EMBL" id="MDZ5000996.1"/>
    </source>
</evidence>
<gene>
    <name evidence="1" type="ORF">GNF79_18410</name>
</gene>
<evidence type="ECO:0000313" key="2">
    <source>
        <dbReference type="Proteomes" id="UP001291306"/>
    </source>
</evidence>
<organism evidence="1 2">
    <name type="scientific">Clostridium perfringens</name>
    <dbReference type="NCBI Taxonomy" id="1502"/>
    <lineage>
        <taxon>Bacteria</taxon>
        <taxon>Bacillati</taxon>
        <taxon>Bacillota</taxon>
        <taxon>Clostridia</taxon>
        <taxon>Eubacteriales</taxon>
        <taxon>Clostridiaceae</taxon>
        <taxon>Clostridium</taxon>
    </lineage>
</organism>
<name>A0AAW9IK48_CLOPF</name>
<reference evidence="1" key="1">
    <citation type="submission" date="2019-11" db="EMBL/GenBank/DDBJ databases">
        <title>Characterization of Clostridium perfringens isolates from swine manure treated agricultural soils.</title>
        <authorList>
            <person name="Wushke S.T."/>
        </authorList>
    </citation>
    <scope>NUCLEOTIDE SEQUENCE</scope>
    <source>
        <strain evidence="1">X26</strain>
    </source>
</reference>
<sequence length="158" mass="18040">VADETIFMLWLLRESACLQDIFSKSELEIVAKRINELSLTTPIAKTLYDVHIYHGIEMAVKEFLNMKKNAIKTPTGTGINFIFPVIERSQSIFIDTEEWFPNSKQRLDAVKARLESNGHSYTVIREGKVPLIKIDNIIYEAIPEAIQGRVAIHGVRLR</sequence>
<feature type="non-terminal residue" evidence="1">
    <location>
        <position position="158"/>
    </location>
</feature>
<dbReference type="Proteomes" id="UP001291306">
    <property type="component" value="Unassembled WGS sequence"/>
</dbReference>
<comment type="caution">
    <text evidence="1">The sequence shown here is derived from an EMBL/GenBank/DDBJ whole genome shotgun (WGS) entry which is preliminary data.</text>
</comment>